<name>F7R0S4_9LACO</name>
<protein>
    <submittedName>
        <fullName evidence="1">Uncharacterized protein</fullName>
    </submittedName>
</protein>
<sequence length="38" mass="4609">MQCQTQFLTFFKAKKSLLIKKATIEFGCRFFCFFIDMF</sequence>
<accession>F7R0S4</accession>
<organism evidence="1 2">
    <name type="scientific">Ligilactobacillus ruminis SPM0211</name>
    <dbReference type="NCBI Taxonomy" id="1040964"/>
    <lineage>
        <taxon>Bacteria</taxon>
        <taxon>Bacillati</taxon>
        <taxon>Bacillota</taxon>
        <taxon>Bacilli</taxon>
        <taxon>Lactobacillales</taxon>
        <taxon>Lactobacillaceae</taxon>
        <taxon>Ligilactobacillus</taxon>
    </lineage>
</organism>
<reference evidence="1 2" key="1">
    <citation type="journal article" date="2011" name="J. Bacteriol.">
        <title>Genome Sequence of Lactobacillus ruminis SPM0211, Isolated from a Fecal Sample from a Healthy Korean.</title>
        <authorList>
            <person name="Lee S."/>
            <person name="Cho Y.J."/>
            <person name="Lee A.H."/>
            <person name="Chun J."/>
            <person name="Ha N.J."/>
            <person name="Ko G."/>
        </authorList>
    </citation>
    <scope>NUCLEOTIDE SEQUENCE [LARGE SCALE GENOMIC DNA]</scope>
    <source>
        <strain evidence="1 2">SPM0211</strain>
    </source>
</reference>
<gene>
    <name evidence="1" type="ORF">LRU_01164</name>
</gene>
<evidence type="ECO:0000313" key="1">
    <source>
        <dbReference type="EMBL" id="EGM51650.1"/>
    </source>
</evidence>
<dbReference type="EMBL" id="AFOJ01000005">
    <property type="protein sequence ID" value="EGM51650.1"/>
    <property type="molecule type" value="Genomic_DNA"/>
</dbReference>
<evidence type="ECO:0000313" key="2">
    <source>
        <dbReference type="Proteomes" id="UP000002971"/>
    </source>
</evidence>
<dbReference type="AlphaFoldDB" id="F7R0S4"/>
<comment type="caution">
    <text evidence="1">The sequence shown here is derived from an EMBL/GenBank/DDBJ whole genome shotgun (WGS) entry which is preliminary data.</text>
</comment>
<proteinExistence type="predicted"/>
<dbReference type="Proteomes" id="UP000002971">
    <property type="component" value="Unassembled WGS sequence"/>
</dbReference>